<keyword evidence="3" id="KW-1185">Reference proteome</keyword>
<dbReference type="Gene3D" id="3.90.120.10">
    <property type="entry name" value="DNA Methylase, subunit A, domain 2"/>
    <property type="match status" value="1"/>
</dbReference>
<dbReference type="AlphaFoldDB" id="A0AA36C7M1"/>
<dbReference type="PANTHER" id="PTHR46098:SF1">
    <property type="entry name" value="TRNA (CYTOSINE(38)-C(5))-METHYLTRANSFERASE"/>
    <property type="match status" value="1"/>
</dbReference>
<reference evidence="2" key="1">
    <citation type="submission" date="2023-06" db="EMBL/GenBank/DDBJ databases">
        <authorList>
            <person name="Delattre M."/>
        </authorList>
    </citation>
    <scope>NUCLEOTIDE SEQUENCE</scope>
    <source>
        <strain evidence="2">AF72</strain>
    </source>
</reference>
<evidence type="ECO:0000313" key="2">
    <source>
        <dbReference type="EMBL" id="CAJ0562549.1"/>
    </source>
</evidence>
<dbReference type="InterPro" id="IPR014729">
    <property type="entry name" value="Rossmann-like_a/b/a_fold"/>
</dbReference>
<dbReference type="PANTHER" id="PTHR46098">
    <property type="entry name" value="TRNA (CYTOSINE(38)-C(5))-METHYLTRANSFERASE"/>
    <property type="match status" value="1"/>
</dbReference>
<accession>A0AA36C7M1</accession>
<evidence type="ECO:0000313" key="3">
    <source>
        <dbReference type="Proteomes" id="UP001177023"/>
    </source>
</evidence>
<dbReference type="GO" id="GO:0005634">
    <property type="term" value="C:nucleus"/>
    <property type="evidence" value="ECO:0007669"/>
    <property type="project" value="TreeGrafter"/>
</dbReference>
<organism evidence="2 3">
    <name type="scientific">Mesorhabditis spiculigera</name>
    <dbReference type="NCBI Taxonomy" id="96644"/>
    <lineage>
        <taxon>Eukaryota</taxon>
        <taxon>Metazoa</taxon>
        <taxon>Ecdysozoa</taxon>
        <taxon>Nematoda</taxon>
        <taxon>Chromadorea</taxon>
        <taxon>Rhabditida</taxon>
        <taxon>Rhabditina</taxon>
        <taxon>Rhabditomorpha</taxon>
        <taxon>Rhabditoidea</taxon>
        <taxon>Rhabditidae</taxon>
        <taxon>Mesorhabditinae</taxon>
        <taxon>Mesorhabditis</taxon>
    </lineage>
</organism>
<dbReference type="SUPFAM" id="SSF53335">
    <property type="entry name" value="S-adenosyl-L-methionine-dependent methyltransferases"/>
    <property type="match status" value="1"/>
</dbReference>
<keyword evidence="1" id="KW-0949">S-adenosyl-L-methionine</keyword>
<evidence type="ECO:0000256" key="1">
    <source>
        <dbReference type="ARBA" id="ARBA00022691"/>
    </source>
</evidence>
<dbReference type="InterPro" id="IPR029063">
    <property type="entry name" value="SAM-dependent_MTases_sf"/>
</dbReference>
<name>A0AA36C7M1_9BILA</name>
<dbReference type="Proteomes" id="UP001177023">
    <property type="component" value="Unassembled WGS sequence"/>
</dbReference>
<protein>
    <submittedName>
        <fullName evidence="2">Uncharacterized protein</fullName>
    </submittedName>
</protein>
<dbReference type="InterPro" id="IPR050750">
    <property type="entry name" value="C5-MTase"/>
</dbReference>
<dbReference type="Gene3D" id="3.40.50.620">
    <property type="entry name" value="HUPs"/>
    <property type="match status" value="1"/>
</dbReference>
<gene>
    <name evidence="2" type="ORF">MSPICULIGERA_LOCUS2158</name>
</gene>
<feature type="non-terminal residue" evidence="2">
    <location>
        <position position="238"/>
    </location>
</feature>
<dbReference type="EMBL" id="CATQJA010000650">
    <property type="protein sequence ID" value="CAJ0562549.1"/>
    <property type="molecule type" value="Genomic_DNA"/>
</dbReference>
<sequence length="238" mass="27865">MFNALVSVWAEKYTYDEIAEKTILFYRRYAINRHKATVSTPAYHAEAYSCDDHRNDHRPFLYPDFQYQFQQIRERAKQLAKMHIFLENVVGFETSPMHTDTLKTLERKGYAFEHYILSPVQLGIPNKRPRTTHPKCCDDVAQIGQFISPELDDPSLTLRDEDLKRFAASLDVVTEESRKSACFTKSYGTYMTGCGSYFTRDADMQLGAQFIIPQAQLVLTWPWFEEFEFIPQLERSLR</sequence>
<proteinExistence type="predicted"/>
<comment type="caution">
    <text evidence="2">The sequence shown here is derived from an EMBL/GenBank/DDBJ whole genome shotgun (WGS) entry which is preliminary data.</text>
</comment>